<reference evidence="1 2" key="1">
    <citation type="submission" date="2016-10" db="EMBL/GenBank/DDBJ databases">
        <title>Genome Sequence of Pseudomonas putida GM4FR.</title>
        <authorList>
            <person name="Poehlein A."/>
            <person name="Wemheuer F."/>
            <person name="Hollensteiner J."/>
            <person name="Wemheuer B."/>
        </authorList>
    </citation>
    <scope>NUCLEOTIDE SEQUENCE [LARGE SCALE GENOMIC DNA]</scope>
    <source>
        <strain evidence="1 2">GM4FR</strain>
    </source>
</reference>
<dbReference type="AlphaFoldDB" id="A0A1Q9R758"/>
<organism evidence="1 2">
    <name type="scientific">Pseudomonas putida</name>
    <name type="common">Arthrobacter siderocapsulatus</name>
    <dbReference type="NCBI Taxonomy" id="303"/>
    <lineage>
        <taxon>Bacteria</taxon>
        <taxon>Pseudomonadati</taxon>
        <taxon>Pseudomonadota</taxon>
        <taxon>Gammaproteobacteria</taxon>
        <taxon>Pseudomonadales</taxon>
        <taxon>Pseudomonadaceae</taxon>
        <taxon>Pseudomonas</taxon>
    </lineage>
</organism>
<gene>
    <name evidence="1" type="ORF">PSEMO_14050</name>
</gene>
<proteinExistence type="predicted"/>
<evidence type="ECO:0000313" key="1">
    <source>
        <dbReference type="EMBL" id="OLS63270.1"/>
    </source>
</evidence>
<accession>A0A1Q9R758</accession>
<dbReference type="Proteomes" id="UP000186736">
    <property type="component" value="Unassembled WGS sequence"/>
</dbReference>
<dbReference type="OrthoDB" id="980900at2"/>
<name>A0A1Q9R758_PSEPU</name>
<sequence length="100" mass="11186">MTIDLKDPQQFTLEQVRQLIACGNGARHNQLRVNRAGQAWLSEVVGGAQLDGLLFRLETWAAGSGCVGPVAAEDERWVRQVFKALQDNWPKPSSDYIDLY</sequence>
<dbReference type="EMBL" id="MKZO01000012">
    <property type="protein sequence ID" value="OLS63270.1"/>
    <property type="molecule type" value="Genomic_DNA"/>
</dbReference>
<dbReference type="RefSeq" id="WP_075802421.1">
    <property type="nucleotide sequence ID" value="NZ_MKZO01000012.1"/>
</dbReference>
<evidence type="ECO:0000313" key="2">
    <source>
        <dbReference type="Proteomes" id="UP000186736"/>
    </source>
</evidence>
<protein>
    <submittedName>
        <fullName evidence="1">Uncharacterized protein</fullName>
    </submittedName>
</protein>
<comment type="caution">
    <text evidence="1">The sequence shown here is derived from an EMBL/GenBank/DDBJ whole genome shotgun (WGS) entry which is preliminary data.</text>
</comment>